<reference evidence="1 2" key="2">
    <citation type="submission" date="2020-08" db="EMBL/GenBank/DDBJ databases">
        <title>The Agave Microbiome: Exploring the role of microbial communities in plant adaptations to desert environments.</title>
        <authorList>
            <person name="Partida-Martinez L.P."/>
        </authorList>
    </citation>
    <scope>NUCLEOTIDE SEQUENCE [LARGE SCALE GENOMIC DNA]</scope>
    <source>
        <strain evidence="1 2">AS2.3</strain>
    </source>
</reference>
<dbReference type="Proteomes" id="UP000517753">
    <property type="component" value="Unassembled WGS sequence"/>
</dbReference>
<dbReference type="AlphaFoldDB" id="A0A7Y9K055"/>
<evidence type="ECO:0000313" key="2">
    <source>
        <dbReference type="Proteomes" id="UP000517753"/>
    </source>
</evidence>
<reference evidence="1 2" key="1">
    <citation type="submission" date="2020-07" db="EMBL/GenBank/DDBJ databases">
        <authorList>
            <person name="Partida-Martinez L."/>
            <person name="Huntemann M."/>
            <person name="Clum A."/>
            <person name="Wang J."/>
            <person name="Palaniappan K."/>
            <person name="Ritter S."/>
            <person name="Chen I.-M."/>
            <person name="Stamatis D."/>
            <person name="Reddy T."/>
            <person name="O'Malley R."/>
            <person name="Daum C."/>
            <person name="Shapiro N."/>
            <person name="Ivanova N."/>
            <person name="Kyrpides N."/>
            <person name="Woyke T."/>
        </authorList>
    </citation>
    <scope>NUCLEOTIDE SEQUENCE [LARGE SCALE GENOMIC DNA]</scope>
    <source>
        <strain evidence="1 2">AS2.3</strain>
    </source>
</reference>
<evidence type="ECO:0000313" key="1">
    <source>
        <dbReference type="EMBL" id="NYD89493.1"/>
    </source>
</evidence>
<sequence>MVVEDRYQGVYSQGRWWAVARADAPLDGTTRITWLMETGPSGDDVTASVFWRYAPPWIAADATADAAIAKLMTQTDADRDD</sequence>
<gene>
    <name evidence="1" type="ORF">HD841_001262</name>
</gene>
<name>A0A7Y9K055_9SPHN</name>
<proteinExistence type="predicted"/>
<dbReference type="EMBL" id="JACCBY010000001">
    <property type="protein sequence ID" value="NYD89493.1"/>
    <property type="molecule type" value="Genomic_DNA"/>
</dbReference>
<comment type="caution">
    <text evidence="1">The sequence shown here is derived from an EMBL/GenBank/DDBJ whole genome shotgun (WGS) entry which is preliminary data.</text>
</comment>
<accession>A0A7Y9K055</accession>
<keyword evidence="2" id="KW-1185">Reference proteome</keyword>
<organism evidence="1 2">
    <name type="scientific">Sphingomonas melonis</name>
    <dbReference type="NCBI Taxonomy" id="152682"/>
    <lineage>
        <taxon>Bacteria</taxon>
        <taxon>Pseudomonadati</taxon>
        <taxon>Pseudomonadota</taxon>
        <taxon>Alphaproteobacteria</taxon>
        <taxon>Sphingomonadales</taxon>
        <taxon>Sphingomonadaceae</taxon>
        <taxon>Sphingomonas</taxon>
    </lineage>
</organism>
<protein>
    <submittedName>
        <fullName evidence="1">Uncharacterized protein</fullName>
    </submittedName>
</protein>